<protein>
    <submittedName>
        <fullName evidence="4">Gfo/Idh/MocA family oxidoreductase</fullName>
    </submittedName>
</protein>
<dbReference type="Pfam" id="PF01408">
    <property type="entry name" value="GFO_IDH_MocA"/>
    <property type="match status" value="1"/>
</dbReference>
<accession>A0ABZ1BTV1</accession>
<dbReference type="InterPro" id="IPR051317">
    <property type="entry name" value="Gfo/Idh/MocA_oxidoreduct"/>
</dbReference>
<dbReference type="PANTHER" id="PTHR43708">
    <property type="entry name" value="CONSERVED EXPRESSED OXIDOREDUCTASE (EUROFUNG)"/>
    <property type="match status" value="1"/>
</dbReference>
<dbReference type="EMBL" id="CP141615">
    <property type="protein sequence ID" value="WRP16226.1"/>
    <property type="molecule type" value="Genomic_DNA"/>
</dbReference>
<evidence type="ECO:0000259" key="3">
    <source>
        <dbReference type="Pfam" id="PF22725"/>
    </source>
</evidence>
<sequence length="364" mass="38735">MMARREMAAAGGPGRGEAPGRQPSGGEGRPVRVGIVSFAHVHVHAYVPGLKSLPHVALAGAYDEEPARGRAEAQRYGLRFFERLEDLLEAVDAVVITAPNALHHRYTLAAVQARRHVLCEKPLATTVEHAAEMVRRASEAGVRLMTAFPMRFSPPVVTAKRAVASGVVGEVRAVTGSNNGRMPPGWFGDPELAGGGATMDHIVHLADIYRWLVGHEPVEVVAEAGTLLHEGSRVDDVAMVLLRFPGGVIGTIDASWSRPASYPTWGGLRFRVIGTEGLLDIDAFGQQAQLSSDKERAHRWLYWGSDADRAMLAAFVEAVQSGGPVPVSGEDGLAAVRVAVAAQQSAKIGKPVAIGQESLRVAPE</sequence>
<evidence type="ECO:0000313" key="5">
    <source>
        <dbReference type="Proteomes" id="UP001332192"/>
    </source>
</evidence>
<organism evidence="4 5">
    <name type="scientific">Carboxydichorda subterranea</name>
    <dbReference type="NCBI Taxonomy" id="3109565"/>
    <lineage>
        <taxon>Bacteria</taxon>
        <taxon>Bacillati</taxon>
        <taxon>Bacillota</taxon>
        <taxon>Limnochordia</taxon>
        <taxon>Limnochordales</taxon>
        <taxon>Geochordaceae</taxon>
        <taxon>Carboxydichorda</taxon>
    </lineage>
</organism>
<proteinExistence type="predicted"/>
<name>A0ABZ1BTV1_9FIRM</name>
<evidence type="ECO:0000313" key="4">
    <source>
        <dbReference type="EMBL" id="WRP16226.1"/>
    </source>
</evidence>
<feature type="region of interest" description="Disordered" evidence="1">
    <location>
        <begin position="1"/>
        <end position="29"/>
    </location>
</feature>
<evidence type="ECO:0000256" key="1">
    <source>
        <dbReference type="SAM" id="MobiDB-lite"/>
    </source>
</evidence>
<feature type="compositionally biased region" description="Gly residues" evidence="1">
    <location>
        <begin position="11"/>
        <end position="28"/>
    </location>
</feature>
<dbReference type="PANTHER" id="PTHR43708:SF8">
    <property type="entry name" value="OXIDOREDUCTASE"/>
    <property type="match status" value="1"/>
</dbReference>
<dbReference type="InterPro" id="IPR055170">
    <property type="entry name" value="GFO_IDH_MocA-like_dom"/>
</dbReference>
<dbReference type="Pfam" id="PF22725">
    <property type="entry name" value="GFO_IDH_MocA_C3"/>
    <property type="match status" value="1"/>
</dbReference>
<dbReference type="Gene3D" id="3.30.360.10">
    <property type="entry name" value="Dihydrodipicolinate Reductase, domain 2"/>
    <property type="match status" value="1"/>
</dbReference>
<feature type="domain" description="Gfo/Idh/MocA-like oxidoreductase N-terminal" evidence="2">
    <location>
        <begin position="48"/>
        <end position="147"/>
    </location>
</feature>
<dbReference type="RefSeq" id="WP_324715498.1">
    <property type="nucleotide sequence ID" value="NZ_CP141615.1"/>
</dbReference>
<dbReference type="Proteomes" id="UP001332192">
    <property type="component" value="Chromosome"/>
</dbReference>
<dbReference type="Gene3D" id="3.40.50.720">
    <property type="entry name" value="NAD(P)-binding Rossmann-like Domain"/>
    <property type="match status" value="1"/>
</dbReference>
<dbReference type="SUPFAM" id="SSF55347">
    <property type="entry name" value="Glyceraldehyde-3-phosphate dehydrogenase-like, C-terminal domain"/>
    <property type="match status" value="1"/>
</dbReference>
<keyword evidence="5" id="KW-1185">Reference proteome</keyword>
<evidence type="ECO:0000259" key="2">
    <source>
        <dbReference type="Pfam" id="PF01408"/>
    </source>
</evidence>
<gene>
    <name evidence="4" type="ORF">U7230_08930</name>
</gene>
<feature type="domain" description="GFO/IDH/MocA-like oxidoreductase" evidence="3">
    <location>
        <begin position="157"/>
        <end position="279"/>
    </location>
</feature>
<reference evidence="4 5" key="1">
    <citation type="journal article" date="2024" name="Front. Microbiol.">
        <title>Novel thermophilic genera Geochorda gen. nov. and Carboxydochorda gen. nov. from the deep terrestrial subsurface reveal the ecophysiological diversity in the class Limnochordia.</title>
        <authorList>
            <person name="Karnachuk O.V."/>
            <person name="Lukina A.P."/>
            <person name="Avakyan M.R."/>
            <person name="Kadnikov V.V."/>
            <person name="Begmatov S."/>
            <person name="Beletsky A.V."/>
            <person name="Vlasova K.G."/>
            <person name="Novikov A.A."/>
            <person name="Shcherbakova V.A."/>
            <person name="Mardanov A.V."/>
            <person name="Ravin N.V."/>
        </authorList>
    </citation>
    <scope>NUCLEOTIDE SEQUENCE [LARGE SCALE GENOMIC DNA]</scope>
    <source>
        <strain evidence="4 5">L945</strain>
    </source>
</reference>
<dbReference type="InterPro" id="IPR036291">
    <property type="entry name" value="NAD(P)-bd_dom_sf"/>
</dbReference>
<dbReference type="InterPro" id="IPR000683">
    <property type="entry name" value="Gfo/Idh/MocA-like_OxRdtase_N"/>
</dbReference>
<dbReference type="SUPFAM" id="SSF51735">
    <property type="entry name" value="NAD(P)-binding Rossmann-fold domains"/>
    <property type="match status" value="1"/>
</dbReference>